<gene>
    <name evidence="1" type="ORF">LCGC14_2479110</name>
</gene>
<organism evidence="1">
    <name type="scientific">marine sediment metagenome</name>
    <dbReference type="NCBI Taxonomy" id="412755"/>
    <lineage>
        <taxon>unclassified sequences</taxon>
        <taxon>metagenomes</taxon>
        <taxon>ecological metagenomes</taxon>
    </lineage>
</organism>
<protein>
    <submittedName>
        <fullName evidence="1">Uncharacterized protein</fullName>
    </submittedName>
</protein>
<comment type="caution">
    <text evidence="1">The sequence shown here is derived from an EMBL/GenBank/DDBJ whole genome shotgun (WGS) entry which is preliminary data.</text>
</comment>
<name>A0A0F9DK61_9ZZZZ</name>
<dbReference type="AlphaFoldDB" id="A0A0F9DK61"/>
<evidence type="ECO:0000313" key="1">
    <source>
        <dbReference type="EMBL" id="KKL18081.1"/>
    </source>
</evidence>
<sequence>MIAFPEILATAAKEAGISVPDDLENYKSEDFPHWDVYVTVQLGAPMPSPTAHWENAKVIAGIPADDIMKVTYEHLQELGLAVGHQ</sequence>
<reference evidence="1" key="1">
    <citation type="journal article" date="2015" name="Nature">
        <title>Complex archaea that bridge the gap between prokaryotes and eukaryotes.</title>
        <authorList>
            <person name="Spang A."/>
            <person name="Saw J.H."/>
            <person name="Jorgensen S.L."/>
            <person name="Zaremba-Niedzwiedzka K."/>
            <person name="Martijn J."/>
            <person name="Lind A.E."/>
            <person name="van Eijk R."/>
            <person name="Schleper C."/>
            <person name="Guy L."/>
            <person name="Ettema T.J."/>
        </authorList>
    </citation>
    <scope>NUCLEOTIDE SEQUENCE</scope>
</reference>
<proteinExistence type="predicted"/>
<accession>A0A0F9DK61</accession>
<dbReference type="EMBL" id="LAZR01039008">
    <property type="protein sequence ID" value="KKL18081.1"/>
    <property type="molecule type" value="Genomic_DNA"/>
</dbReference>